<keyword evidence="1" id="KW-0812">Transmembrane</keyword>
<dbReference type="AlphaFoldDB" id="A0A9J6F6U9"/>
<keyword evidence="1" id="KW-0472">Membrane</keyword>
<dbReference type="EMBL" id="JABSTR010000001">
    <property type="protein sequence ID" value="KAH9360334.1"/>
    <property type="molecule type" value="Genomic_DNA"/>
</dbReference>
<keyword evidence="3" id="KW-1185">Reference proteome</keyword>
<organism evidence="2 3">
    <name type="scientific">Haemaphysalis longicornis</name>
    <name type="common">Bush tick</name>
    <dbReference type="NCBI Taxonomy" id="44386"/>
    <lineage>
        <taxon>Eukaryota</taxon>
        <taxon>Metazoa</taxon>
        <taxon>Ecdysozoa</taxon>
        <taxon>Arthropoda</taxon>
        <taxon>Chelicerata</taxon>
        <taxon>Arachnida</taxon>
        <taxon>Acari</taxon>
        <taxon>Parasitiformes</taxon>
        <taxon>Ixodida</taxon>
        <taxon>Ixodoidea</taxon>
        <taxon>Ixodidae</taxon>
        <taxon>Haemaphysalinae</taxon>
        <taxon>Haemaphysalis</taxon>
    </lineage>
</organism>
<evidence type="ECO:0000313" key="3">
    <source>
        <dbReference type="Proteomes" id="UP000821853"/>
    </source>
</evidence>
<keyword evidence="1" id="KW-1133">Transmembrane helix</keyword>
<accession>A0A9J6F6U9</accession>
<protein>
    <submittedName>
        <fullName evidence="2">Uncharacterized protein</fullName>
    </submittedName>
</protein>
<proteinExistence type="predicted"/>
<evidence type="ECO:0000313" key="2">
    <source>
        <dbReference type="EMBL" id="KAH9360334.1"/>
    </source>
</evidence>
<sequence>MDAAARALLGFVDCVRTMRFAGGLCGLIVTLPTMAFALYRSEHATDVVDKRQQRGTCPQHIHGRELIHCLNRYGAACIVFYLLGVFFAIFSHL</sequence>
<evidence type="ECO:0000256" key="1">
    <source>
        <dbReference type="SAM" id="Phobius"/>
    </source>
</evidence>
<reference evidence="2 3" key="1">
    <citation type="journal article" date="2020" name="Cell">
        <title>Large-Scale Comparative Analyses of Tick Genomes Elucidate Their Genetic Diversity and Vector Capacities.</title>
        <authorList>
            <consortium name="Tick Genome and Microbiome Consortium (TIGMIC)"/>
            <person name="Jia N."/>
            <person name="Wang J."/>
            <person name="Shi W."/>
            <person name="Du L."/>
            <person name="Sun Y."/>
            <person name="Zhan W."/>
            <person name="Jiang J.F."/>
            <person name="Wang Q."/>
            <person name="Zhang B."/>
            <person name="Ji P."/>
            <person name="Bell-Sakyi L."/>
            <person name="Cui X.M."/>
            <person name="Yuan T.T."/>
            <person name="Jiang B.G."/>
            <person name="Yang W.F."/>
            <person name="Lam T.T."/>
            <person name="Chang Q.C."/>
            <person name="Ding S.J."/>
            <person name="Wang X.J."/>
            <person name="Zhu J.G."/>
            <person name="Ruan X.D."/>
            <person name="Zhao L."/>
            <person name="Wei J.T."/>
            <person name="Ye R.Z."/>
            <person name="Que T.C."/>
            <person name="Du C.H."/>
            <person name="Zhou Y.H."/>
            <person name="Cheng J.X."/>
            <person name="Dai P.F."/>
            <person name="Guo W.B."/>
            <person name="Han X.H."/>
            <person name="Huang E.J."/>
            <person name="Li L.F."/>
            <person name="Wei W."/>
            <person name="Gao Y.C."/>
            <person name="Liu J.Z."/>
            <person name="Shao H.Z."/>
            <person name="Wang X."/>
            <person name="Wang C.C."/>
            <person name="Yang T.C."/>
            <person name="Huo Q.B."/>
            <person name="Li W."/>
            <person name="Chen H.Y."/>
            <person name="Chen S.E."/>
            <person name="Zhou L.G."/>
            <person name="Ni X.B."/>
            <person name="Tian J.H."/>
            <person name="Sheng Y."/>
            <person name="Liu T."/>
            <person name="Pan Y.S."/>
            <person name="Xia L.Y."/>
            <person name="Li J."/>
            <person name="Zhao F."/>
            <person name="Cao W.C."/>
        </authorList>
    </citation>
    <scope>NUCLEOTIDE SEQUENCE [LARGE SCALE GENOMIC DNA]</scope>
    <source>
        <strain evidence="2">HaeL-2018</strain>
    </source>
</reference>
<dbReference type="Proteomes" id="UP000821853">
    <property type="component" value="Chromosome 1"/>
</dbReference>
<feature type="transmembrane region" description="Helical" evidence="1">
    <location>
        <begin position="73"/>
        <end position="90"/>
    </location>
</feature>
<dbReference type="VEuPathDB" id="VectorBase:HLOH_045421"/>
<name>A0A9J6F6U9_HAELO</name>
<gene>
    <name evidence="2" type="ORF">HPB48_010055</name>
</gene>
<comment type="caution">
    <text evidence="2">The sequence shown here is derived from an EMBL/GenBank/DDBJ whole genome shotgun (WGS) entry which is preliminary data.</text>
</comment>
<feature type="transmembrane region" description="Helical" evidence="1">
    <location>
        <begin position="20"/>
        <end position="39"/>
    </location>
</feature>